<evidence type="ECO:0000259" key="11">
    <source>
        <dbReference type="Pfam" id="PF02540"/>
    </source>
</evidence>
<organism evidence="12 13">
    <name type="scientific">Castellaniella defragrans (strain DSM 12143 / CCUG 39792 / 65Phen)</name>
    <name type="common">Alcaligenes defragrans</name>
    <dbReference type="NCBI Taxonomy" id="1437824"/>
    <lineage>
        <taxon>Bacteria</taxon>
        <taxon>Pseudomonadati</taxon>
        <taxon>Pseudomonadota</taxon>
        <taxon>Betaproteobacteria</taxon>
        <taxon>Burkholderiales</taxon>
        <taxon>Alcaligenaceae</taxon>
        <taxon>Castellaniella</taxon>
    </lineage>
</organism>
<dbReference type="GO" id="GO:0009435">
    <property type="term" value="P:NAD+ biosynthetic process"/>
    <property type="evidence" value="ECO:0007669"/>
    <property type="project" value="UniProtKB-UniRule"/>
</dbReference>
<dbReference type="GO" id="GO:0008795">
    <property type="term" value="F:NAD+ synthase activity"/>
    <property type="evidence" value="ECO:0007669"/>
    <property type="project" value="UniProtKB-UniRule"/>
</dbReference>
<feature type="binding site" evidence="8">
    <location>
        <position position="85"/>
    </location>
    <ligand>
        <name>Mg(2+)</name>
        <dbReference type="ChEBI" id="CHEBI:18420"/>
    </ligand>
</feature>
<dbReference type="EMBL" id="HG916765">
    <property type="protein sequence ID" value="CDM23267.1"/>
    <property type="molecule type" value="Genomic_DNA"/>
</dbReference>
<dbReference type="STRING" id="1437824.BN940_03966"/>
<dbReference type="HOGENOM" id="CLU_059327_3_0_4"/>
<name>W8X1X7_CASD6</name>
<protein>
    <recommendedName>
        <fullName evidence="8 10">NH(3)-dependent NAD(+) synthetase</fullName>
        <ecNumber evidence="8 10">6.3.1.5</ecNumber>
    </recommendedName>
</protein>
<feature type="binding site" description="in other chain" evidence="8">
    <location>
        <begin position="296"/>
        <end position="297"/>
    </location>
    <ligand>
        <name>deamido-NAD(+)</name>
        <dbReference type="ChEBI" id="CHEBI:58437"/>
        <note>ligand shared between two neighboring subunits</note>
    </ligand>
</feature>
<feature type="domain" description="NAD/GMP synthase" evidence="11">
    <location>
        <begin position="57"/>
        <end position="301"/>
    </location>
</feature>
<dbReference type="EC" id="6.3.1.5" evidence="8 10"/>
<dbReference type="AlphaFoldDB" id="W8X1X7"/>
<dbReference type="GO" id="GO:0004359">
    <property type="term" value="F:glutaminase activity"/>
    <property type="evidence" value="ECO:0007669"/>
    <property type="project" value="InterPro"/>
</dbReference>
<evidence type="ECO:0000256" key="10">
    <source>
        <dbReference type="RuleBase" id="RU003812"/>
    </source>
</evidence>
<evidence type="ECO:0000256" key="9">
    <source>
        <dbReference type="RuleBase" id="RU003811"/>
    </source>
</evidence>
<evidence type="ECO:0000256" key="4">
    <source>
        <dbReference type="ARBA" id="ARBA00022741"/>
    </source>
</evidence>
<reference evidence="12 13" key="1">
    <citation type="journal article" date="2014" name="BMC Microbiol.">
        <title>The oxygen-independent metabolism of cyclic monoterpenes in Castellaniella defragrans 65Phen.</title>
        <authorList>
            <person name="Petasch J."/>
            <person name="Disch E.M."/>
            <person name="Markert S."/>
            <person name="Becher D."/>
            <person name="Schweder T."/>
            <person name="Huttel B."/>
            <person name="Reinhardt R."/>
            <person name="Harder J."/>
        </authorList>
    </citation>
    <scope>NUCLEOTIDE SEQUENCE [LARGE SCALE GENOMIC DNA]</scope>
    <source>
        <strain evidence="12">65Phen</strain>
    </source>
</reference>
<gene>
    <name evidence="8" type="primary">nadE</name>
    <name evidence="12" type="ORF">BN940_03966</name>
</gene>
<dbReference type="GO" id="GO:0003952">
    <property type="term" value="F:NAD+ synthase (glutamine-hydrolyzing) activity"/>
    <property type="evidence" value="ECO:0007669"/>
    <property type="project" value="InterPro"/>
</dbReference>
<comment type="similarity">
    <text evidence="1 8 9">Belongs to the NAD synthetase family.</text>
</comment>
<evidence type="ECO:0000256" key="6">
    <source>
        <dbReference type="ARBA" id="ARBA00022842"/>
    </source>
</evidence>
<feature type="binding site" description="in other chain" evidence="8">
    <location>
        <position position="209"/>
    </location>
    <ligand>
        <name>deamido-NAD(+)</name>
        <dbReference type="ChEBI" id="CHEBI:58437"/>
        <note>ligand shared between two neighboring subunits</note>
    </ligand>
</feature>
<evidence type="ECO:0000313" key="13">
    <source>
        <dbReference type="Proteomes" id="UP000019805"/>
    </source>
</evidence>
<dbReference type="Proteomes" id="UP000019805">
    <property type="component" value="Chromosome"/>
</dbReference>
<dbReference type="PATRIC" id="fig|1437824.5.peg.787"/>
<comment type="subunit">
    <text evidence="8">Homodimer.</text>
</comment>
<dbReference type="NCBIfam" id="TIGR00552">
    <property type="entry name" value="nadE"/>
    <property type="match status" value="1"/>
</dbReference>
<keyword evidence="5 8" id="KW-0067">ATP-binding</keyword>
<feature type="binding site" evidence="8">
    <location>
        <begin position="79"/>
        <end position="86"/>
    </location>
    <ligand>
        <name>ATP</name>
        <dbReference type="ChEBI" id="CHEBI:30616"/>
    </ligand>
</feature>
<dbReference type="GO" id="GO:0046872">
    <property type="term" value="F:metal ion binding"/>
    <property type="evidence" value="ECO:0007669"/>
    <property type="project" value="UniProtKB-KW"/>
</dbReference>
<evidence type="ECO:0000256" key="7">
    <source>
        <dbReference type="ARBA" id="ARBA00023027"/>
    </source>
</evidence>
<dbReference type="CDD" id="cd00553">
    <property type="entry name" value="NAD_synthase"/>
    <property type="match status" value="1"/>
</dbReference>
<feature type="binding site" evidence="8">
    <location>
        <position position="225"/>
    </location>
    <ligand>
        <name>ATP</name>
        <dbReference type="ChEBI" id="CHEBI:30616"/>
    </ligand>
</feature>
<evidence type="ECO:0000313" key="12">
    <source>
        <dbReference type="EMBL" id="CDM23267.1"/>
    </source>
</evidence>
<feature type="binding site" evidence="8">
    <location>
        <position position="201"/>
    </location>
    <ligand>
        <name>Mg(2+)</name>
        <dbReference type="ChEBI" id="CHEBI:18420"/>
    </ligand>
</feature>
<dbReference type="UniPathway" id="UPA00253">
    <property type="reaction ID" value="UER00333"/>
</dbReference>
<keyword evidence="4 8" id="KW-0547">Nucleotide-binding</keyword>
<feature type="binding site" description="in other chain" evidence="8">
    <location>
        <position position="176"/>
    </location>
    <ligand>
        <name>deamido-NAD(+)</name>
        <dbReference type="ChEBI" id="CHEBI:58437"/>
        <note>ligand shared between two neighboring subunits</note>
    </ligand>
</feature>
<keyword evidence="7 8" id="KW-0520">NAD</keyword>
<dbReference type="Pfam" id="PF02540">
    <property type="entry name" value="NAD_synthase"/>
    <property type="match status" value="1"/>
</dbReference>
<dbReference type="Gene3D" id="3.40.50.620">
    <property type="entry name" value="HUPs"/>
    <property type="match status" value="1"/>
</dbReference>
<evidence type="ECO:0000256" key="5">
    <source>
        <dbReference type="ARBA" id="ARBA00022840"/>
    </source>
</evidence>
<dbReference type="PANTHER" id="PTHR23090">
    <property type="entry name" value="NH 3 /GLUTAMINE-DEPENDENT NAD + SYNTHETASE"/>
    <property type="match status" value="1"/>
</dbReference>
<dbReference type="InterPro" id="IPR022926">
    <property type="entry name" value="NH(3)-dep_NAD(+)_synth"/>
</dbReference>
<dbReference type="NCBIfam" id="NF001979">
    <property type="entry name" value="PRK00768.1"/>
    <property type="match status" value="1"/>
</dbReference>
<dbReference type="InterPro" id="IPR022310">
    <property type="entry name" value="NAD/GMP_synthase"/>
</dbReference>
<feature type="binding site" evidence="8">
    <location>
        <position position="247"/>
    </location>
    <ligand>
        <name>ATP</name>
        <dbReference type="ChEBI" id="CHEBI:30616"/>
    </ligand>
</feature>
<accession>W8X1X7</accession>
<keyword evidence="2 8" id="KW-0436">Ligase</keyword>
<dbReference type="GO" id="GO:0005524">
    <property type="term" value="F:ATP binding"/>
    <property type="evidence" value="ECO:0007669"/>
    <property type="project" value="UniProtKB-UniRule"/>
</dbReference>
<evidence type="ECO:0000256" key="1">
    <source>
        <dbReference type="ARBA" id="ARBA00005859"/>
    </source>
</evidence>
<feature type="binding site" evidence="8">
    <location>
        <position position="216"/>
    </location>
    <ligand>
        <name>deamido-NAD(+)</name>
        <dbReference type="ChEBI" id="CHEBI:58437"/>
        <note>ligand shared between two neighboring subunits</note>
    </ligand>
</feature>
<comment type="pathway">
    <text evidence="8">Cofactor biosynthesis; NAD(+) biosynthesis; NAD(+) from deamido-NAD(+) (ammonia route): step 1/1.</text>
</comment>
<comment type="function">
    <text evidence="8">Catalyzes the ATP-dependent amidation of deamido-NAD to form NAD. Uses ammonia as a nitrogen source.</text>
</comment>
<evidence type="ECO:0000256" key="3">
    <source>
        <dbReference type="ARBA" id="ARBA00022723"/>
    </source>
</evidence>
<dbReference type="InterPro" id="IPR014729">
    <property type="entry name" value="Rossmann-like_a/b/a_fold"/>
</dbReference>
<dbReference type="eggNOG" id="COG0171">
    <property type="taxonomic scope" value="Bacteria"/>
</dbReference>
<sequence length="304" mass="33282">MEDRWIRNRRIEDRQEPPDRRPLNFKDRRMNDEQRALQLHIRLALGVVDAFDAQAEVERRVEFLAELLRTTGARALVLGISGGVDSLTAGCLAQRAVERVRAQGGDARFVAMRLPYGVQLDEADAQAGLAVIRPDETLAVDVRPASDAMLDSVRASGLAFRDAAQQDFLHGNIKARQRMIAQYAVAGARGGLVVGTDHAAEALMGFFTKFGDGAADVTPLAGLNKRRVRALAAAMGAPHALVFKVPTADLELLKPLKPDEEAFGVSYEQIDDFLEGRDVAPEAFDIIVSTWRRSAHKRALPIAP</sequence>
<keyword evidence="3 8" id="KW-0479">Metal-binding</keyword>
<feature type="binding site" evidence="8">
    <location>
        <position position="196"/>
    </location>
    <ligand>
        <name>ATP</name>
        <dbReference type="ChEBI" id="CHEBI:30616"/>
    </ligand>
</feature>
<dbReference type="HAMAP" id="MF_00193">
    <property type="entry name" value="NadE_ammonia_dep"/>
    <property type="match status" value="1"/>
</dbReference>
<keyword evidence="13" id="KW-1185">Reference proteome</keyword>
<dbReference type="GO" id="GO:0005737">
    <property type="term" value="C:cytoplasm"/>
    <property type="evidence" value="ECO:0007669"/>
    <property type="project" value="InterPro"/>
</dbReference>
<keyword evidence="6 8" id="KW-0460">Magnesium</keyword>
<dbReference type="KEGG" id="cdn:BN940_03966"/>
<proteinExistence type="inferred from homology"/>
<comment type="catalytic activity">
    <reaction evidence="8 10">
        <text>deamido-NAD(+) + NH4(+) + ATP = AMP + diphosphate + NAD(+) + H(+)</text>
        <dbReference type="Rhea" id="RHEA:21188"/>
        <dbReference type="ChEBI" id="CHEBI:15378"/>
        <dbReference type="ChEBI" id="CHEBI:28938"/>
        <dbReference type="ChEBI" id="CHEBI:30616"/>
        <dbReference type="ChEBI" id="CHEBI:33019"/>
        <dbReference type="ChEBI" id="CHEBI:57540"/>
        <dbReference type="ChEBI" id="CHEBI:58437"/>
        <dbReference type="ChEBI" id="CHEBI:456215"/>
        <dbReference type="EC" id="6.3.1.5"/>
    </reaction>
</comment>
<dbReference type="SUPFAM" id="SSF52402">
    <property type="entry name" value="Adenine nucleotide alpha hydrolases-like"/>
    <property type="match status" value="1"/>
</dbReference>
<dbReference type="InterPro" id="IPR003694">
    <property type="entry name" value="NAD_synthase"/>
</dbReference>
<dbReference type="PANTHER" id="PTHR23090:SF7">
    <property type="entry name" value="NH(3)-DEPENDENT NAD(+) SYNTHETASE"/>
    <property type="match status" value="1"/>
</dbReference>
<evidence type="ECO:0000256" key="8">
    <source>
        <dbReference type="HAMAP-Rule" id="MF_00193"/>
    </source>
</evidence>
<evidence type="ECO:0000256" key="2">
    <source>
        <dbReference type="ARBA" id="ARBA00022598"/>
    </source>
</evidence>